<sequence length="392" mass="40133">MLSTVRHRGPRGAATDAALAAAVLGCVSVSTTDRIPHWLPHYVPLLGGLAQAVLVLLWRRRAPGAVLGGCTILGAFMIATGVPVLPAVTGTAVAAYATVVYGSAAPGIAGAGASVAAVVLVGTNALPGSQRGPTSDGWMGSVAMALIVAVAGVAGYAVRTRRAYVAELEERAARLEREEGERAARAVADERLRIARELHDVIGHSISLIAVQSEAAGRSIRTNPVAVPGFLTTISASSREALAEMRRVLAVLRPDGDDGDLEPQPGLDALPELVARVQAAGLPVRLDLEPRALPSGVGLAVYRIVQEALTNTLKHAGPATAHVTVARTDSAVIVTVLDDGRGPDGPAPAAAHGLVGMRERAAMYDGTLHAGPGPHGGFEIRAVLSTPEEGTP</sequence>
<dbReference type="Gene3D" id="1.20.5.1930">
    <property type="match status" value="1"/>
</dbReference>
<organism evidence="13 14">
    <name type="scientific">Microtetraspora glauca</name>
    <dbReference type="NCBI Taxonomy" id="1996"/>
    <lineage>
        <taxon>Bacteria</taxon>
        <taxon>Bacillati</taxon>
        <taxon>Actinomycetota</taxon>
        <taxon>Actinomycetes</taxon>
        <taxon>Streptosporangiales</taxon>
        <taxon>Streptosporangiaceae</taxon>
        <taxon>Microtetraspora</taxon>
    </lineage>
</organism>
<feature type="transmembrane region" description="Helical" evidence="10">
    <location>
        <begin position="105"/>
        <end position="126"/>
    </location>
</feature>
<accession>A0ABV3GU83</accession>
<evidence type="ECO:0000256" key="6">
    <source>
        <dbReference type="ARBA" id="ARBA00022777"/>
    </source>
</evidence>
<dbReference type="InterPro" id="IPR050482">
    <property type="entry name" value="Sensor_HK_TwoCompSys"/>
</dbReference>
<evidence type="ECO:0000256" key="3">
    <source>
        <dbReference type="ARBA" id="ARBA00022553"/>
    </source>
</evidence>
<evidence type="ECO:0000256" key="5">
    <source>
        <dbReference type="ARBA" id="ARBA00022741"/>
    </source>
</evidence>
<keyword evidence="5" id="KW-0547">Nucleotide-binding</keyword>
<feature type="transmembrane region" description="Helical" evidence="10">
    <location>
        <begin position="65"/>
        <end position="85"/>
    </location>
</feature>
<evidence type="ECO:0000256" key="9">
    <source>
        <dbReference type="SAM" id="Coils"/>
    </source>
</evidence>
<dbReference type="InterPro" id="IPR003594">
    <property type="entry name" value="HATPase_dom"/>
</dbReference>
<evidence type="ECO:0000313" key="14">
    <source>
        <dbReference type="Proteomes" id="UP001551675"/>
    </source>
</evidence>
<evidence type="ECO:0000256" key="4">
    <source>
        <dbReference type="ARBA" id="ARBA00022679"/>
    </source>
</evidence>
<feature type="domain" description="Histidine kinase/HSP90-like ATPase" evidence="11">
    <location>
        <begin position="299"/>
        <end position="384"/>
    </location>
</feature>
<comment type="catalytic activity">
    <reaction evidence="1">
        <text>ATP + protein L-histidine = ADP + protein N-phospho-L-histidine.</text>
        <dbReference type="EC" id="2.7.13.3"/>
    </reaction>
</comment>
<dbReference type="InterPro" id="IPR036890">
    <property type="entry name" value="HATPase_C_sf"/>
</dbReference>
<keyword evidence="14" id="KW-1185">Reference proteome</keyword>
<evidence type="ECO:0000256" key="2">
    <source>
        <dbReference type="ARBA" id="ARBA00012438"/>
    </source>
</evidence>
<feature type="coiled-coil region" evidence="9">
    <location>
        <begin position="158"/>
        <end position="185"/>
    </location>
</feature>
<keyword evidence="6 13" id="KW-0418">Kinase</keyword>
<dbReference type="GO" id="GO:0016301">
    <property type="term" value="F:kinase activity"/>
    <property type="evidence" value="ECO:0007669"/>
    <property type="project" value="UniProtKB-KW"/>
</dbReference>
<reference evidence="13 14" key="1">
    <citation type="submission" date="2024-06" db="EMBL/GenBank/DDBJ databases">
        <title>The Natural Products Discovery Center: Release of the First 8490 Sequenced Strains for Exploring Actinobacteria Biosynthetic Diversity.</title>
        <authorList>
            <person name="Kalkreuter E."/>
            <person name="Kautsar S.A."/>
            <person name="Yang D."/>
            <person name="Bader C.D."/>
            <person name="Teijaro C.N."/>
            <person name="Fluegel L."/>
            <person name="Davis C.M."/>
            <person name="Simpson J.R."/>
            <person name="Lauterbach L."/>
            <person name="Steele A.D."/>
            <person name="Gui C."/>
            <person name="Meng S."/>
            <person name="Li G."/>
            <person name="Viehrig K."/>
            <person name="Ye F."/>
            <person name="Su P."/>
            <person name="Kiefer A.F."/>
            <person name="Nichols A."/>
            <person name="Cepeda A.J."/>
            <person name="Yan W."/>
            <person name="Fan B."/>
            <person name="Jiang Y."/>
            <person name="Adhikari A."/>
            <person name="Zheng C.-J."/>
            <person name="Schuster L."/>
            <person name="Cowan T.M."/>
            <person name="Smanski M.J."/>
            <person name="Chevrette M.G."/>
            <person name="De Carvalho L.P.S."/>
            <person name="Shen B."/>
        </authorList>
    </citation>
    <scope>NUCLEOTIDE SEQUENCE [LARGE SCALE GENOMIC DNA]</scope>
    <source>
        <strain evidence="13 14">NPDC050100</strain>
    </source>
</reference>
<dbReference type="CDD" id="cd16917">
    <property type="entry name" value="HATPase_UhpB-NarQ-NarX-like"/>
    <property type="match status" value="1"/>
</dbReference>
<feature type="domain" description="Signal transduction histidine kinase subgroup 3 dimerisation and phosphoacceptor" evidence="12">
    <location>
        <begin position="190"/>
        <end position="256"/>
    </location>
</feature>
<protein>
    <recommendedName>
        <fullName evidence="2">histidine kinase</fullName>
        <ecNumber evidence="2">2.7.13.3</ecNumber>
    </recommendedName>
</protein>
<keyword evidence="7" id="KW-0067">ATP-binding</keyword>
<keyword evidence="10" id="KW-0812">Transmembrane</keyword>
<evidence type="ECO:0000256" key="10">
    <source>
        <dbReference type="SAM" id="Phobius"/>
    </source>
</evidence>
<comment type="caution">
    <text evidence="13">The sequence shown here is derived from an EMBL/GenBank/DDBJ whole genome shotgun (WGS) entry which is preliminary data.</text>
</comment>
<keyword evidence="3" id="KW-0597">Phosphoprotein</keyword>
<dbReference type="CDD" id="cd14653">
    <property type="entry name" value="ZIP_Gal4p-like"/>
    <property type="match status" value="1"/>
</dbReference>
<dbReference type="Pfam" id="PF02518">
    <property type="entry name" value="HATPase_c"/>
    <property type="match status" value="1"/>
</dbReference>
<evidence type="ECO:0000256" key="8">
    <source>
        <dbReference type="ARBA" id="ARBA00023012"/>
    </source>
</evidence>
<dbReference type="InterPro" id="IPR011712">
    <property type="entry name" value="Sig_transdc_His_kin_sub3_dim/P"/>
</dbReference>
<feature type="transmembrane region" description="Helical" evidence="10">
    <location>
        <begin position="138"/>
        <end position="158"/>
    </location>
</feature>
<proteinExistence type="predicted"/>
<keyword evidence="10" id="KW-1133">Transmembrane helix</keyword>
<gene>
    <name evidence="13" type="ORF">AB0I59_41925</name>
</gene>
<dbReference type="EC" id="2.7.13.3" evidence="2"/>
<dbReference type="RefSeq" id="WP_358142628.1">
    <property type="nucleotide sequence ID" value="NZ_JBFALK010000050.1"/>
</dbReference>
<evidence type="ECO:0000259" key="11">
    <source>
        <dbReference type="Pfam" id="PF02518"/>
    </source>
</evidence>
<keyword evidence="9" id="KW-0175">Coiled coil</keyword>
<name>A0ABV3GU83_MICGL</name>
<keyword evidence="4" id="KW-0808">Transferase</keyword>
<dbReference type="SUPFAM" id="SSF55874">
    <property type="entry name" value="ATPase domain of HSP90 chaperone/DNA topoisomerase II/histidine kinase"/>
    <property type="match status" value="1"/>
</dbReference>
<evidence type="ECO:0000313" key="13">
    <source>
        <dbReference type="EMBL" id="MEV0975188.1"/>
    </source>
</evidence>
<dbReference type="Proteomes" id="UP001551675">
    <property type="component" value="Unassembled WGS sequence"/>
</dbReference>
<dbReference type="EMBL" id="JBFALK010000050">
    <property type="protein sequence ID" value="MEV0975188.1"/>
    <property type="molecule type" value="Genomic_DNA"/>
</dbReference>
<keyword evidence="10" id="KW-0472">Membrane</keyword>
<evidence type="ECO:0000259" key="12">
    <source>
        <dbReference type="Pfam" id="PF07730"/>
    </source>
</evidence>
<dbReference type="PANTHER" id="PTHR24421:SF10">
    <property type="entry name" value="NITRATE_NITRITE SENSOR PROTEIN NARQ"/>
    <property type="match status" value="1"/>
</dbReference>
<evidence type="ECO:0000256" key="1">
    <source>
        <dbReference type="ARBA" id="ARBA00000085"/>
    </source>
</evidence>
<dbReference type="Gene3D" id="3.30.565.10">
    <property type="entry name" value="Histidine kinase-like ATPase, C-terminal domain"/>
    <property type="match status" value="1"/>
</dbReference>
<dbReference type="PANTHER" id="PTHR24421">
    <property type="entry name" value="NITRATE/NITRITE SENSOR PROTEIN NARX-RELATED"/>
    <property type="match status" value="1"/>
</dbReference>
<keyword evidence="8" id="KW-0902">Two-component regulatory system</keyword>
<dbReference type="Pfam" id="PF07730">
    <property type="entry name" value="HisKA_3"/>
    <property type="match status" value="1"/>
</dbReference>
<evidence type="ECO:0000256" key="7">
    <source>
        <dbReference type="ARBA" id="ARBA00022840"/>
    </source>
</evidence>